<protein>
    <submittedName>
        <fullName evidence="1">Uncharacterized protein</fullName>
    </submittedName>
</protein>
<proteinExistence type="predicted"/>
<gene>
    <name evidence="1" type="ORF">TGEB3V08_LOCUS1386</name>
</gene>
<reference evidence="1" key="1">
    <citation type="submission" date="2020-11" db="EMBL/GenBank/DDBJ databases">
        <authorList>
            <person name="Tran Van P."/>
        </authorList>
    </citation>
    <scope>NUCLEOTIDE SEQUENCE</scope>
</reference>
<organism evidence="1">
    <name type="scientific">Timema genevievae</name>
    <name type="common">Walking stick</name>
    <dbReference type="NCBI Taxonomy" id="629358"/>
    <lineage>
        <taxon>Eukaryota</taxon>
        <taxon>Metazoa</taxon>
        <taxon>Ecdysozoa</taxon>
        <taxon>Arthropoda</taxon>
        <taxon>Hexapoda</taxon>
        <taxon>Insecta</taxon>
        <taxon>Pterygota</taxon>
        <taxon>Neoptera</taxon>
        <taxon>Polyneoptera</taxon>
        <taxon>Phasmatodea</taxon>
        <taxon>Timematodea</taxon>
        <taxon>Timematoidea</taxon>
        <taxon>Timematidae</taxon>
        <taxon>Timema</taxon>
    </lineage>
</organism>
<dbReference type="AlphaFoldDB" id="A0A7R9JQ74"/>
<dbReference type="EMBL" id="OE839422">
    <property type="protein sequence ID" value="CAD7587164.1"/>
    <property type="molecule type" value="Genomic_DNA"/>
</dbReference>
<name>A0A7R9JQ74_TIMGE</name>
<evidence type="ECO:0000313" key="1">
    <source>
        <dbReference type="EMBL" id="CAD7587164.1"/>
    </source>
</evidence>
<accession>A0A7R9JQ74</accession>
<sequence length="71" mass="7706">MFTLRNDNALHRSSTALPIDGGIDTIETSCPSQPKVICLLEACPSTPVNKVHACQLPPRITASYYPFGLYA</sequence>